<gene>
    <name evidence="1" type="ORF">SAMN02745150_00580</name>
</gene>
<dbReference type="OrthoDB" id="5320029at2"/>
<evidence type="ECO:0000313" key="1">
    <source>
        <dbReference type="EMBL" id="SFB74813.1"/>
    </source>
</evidence>
<dbReference type="AlphaFoldDB" id="A0A1I1DQG8"/>
<reference evidence="2" key="1">
    <citation type="submission" date="2016-10" db="EMBL/GenBank/DDBJ databases">
        <authorList>
            <person name="Varghese N."/>
            <person name="Submissions S."/>
        </authorList>
    </citation>
    <scope>NUCLEOTIDE SEQUENCE [LARGE SCALE GENOMIC DNA]</scope>
    <source>
        <strain evidence="2">ATCC 43811</strain>
    </source>
</reference>
<accession>A0A1I1DQG8</accession>
<evidence type="ECO:0000313" key="2">
    <source>
        <dbReference type="Proteomes" id="UP000240042"/>
    </source>
</evidence>
<dbReference type="EMBL" id="FOKY01000002">
    <property type="protein sequence ID" value="SFB74813.1"/>
    <property type="molecule type" value="Genomic_DNA"/>
</dbReference>
<keyword evidence="2" id="KW-1185">Reference proteome</keyword>
<sequence length="328" mass="36306">MKFRIFFSSFFVVCNISLMYSQTNTKLSEVPVIETKFLIPTKPSATAKHLPMLQKQLKIPVGSLPNPIGVSLIYNYVEETYRIKGFKGEFGDKISGLSSILGRGQREWLLSAGTVHTKTHTVGAKVDIFLLPFLQLFALGAYLKVEQTTDVGDATVPFVKPINIPTIPGIIQGGTWNSMTIPVGKLSNSLDGFVTLAGLNLLLGYKGFFFSFMMSGGYVRLDDRHNNVIGFVEKPIMYFAPRIGYSYNGVFTAHAGVQRVEMFDATKGTDLTKITGGLVKTYLVDLVKFPVNFVVGMQFMFMRELGLSIEYVGSPDGHGVNLETVFRF</sequence>
<organism evidence="1 2">
    <name type="scientific">Brevinema andersonii</name>
    <dbReference type="NCBI Taxonomy" id="34097"/>
    <lineage>
        <taxon>Bacteria</taxon>
        <taxon>Pseudomonadati</taxon>
        <taxon>Spirochaetota</taxon>
        <taxon>Spirochaetia</taxon>
        <taxon>Brevinematales</taxon>
        <taxon>Brevinemataceae</taxon>
        <taxon>Brevinema</taxon>
    </lineage>
</organism>
<dbReference type="STRING" id="34097.SAMN02745150_00580"/>
<name>A0A1I1DQG8_BREAD</name>
<protein>
    <recommendedName>
        <fullName evidence="3">MetA-pathway of phenol degradation</fullName>
    </recommendedName>
</protein>
<dbReference type="Proteomes" id="UP000240042">
    <property type="component" value="Unassembled WGS sequence"/>
</dbReference>
<proteinExistence type="predicted"/>
<evidence type="ECO:0008006" key="3">
    <source>
        <dbReference type="Google" id="ProtNLM"/>
    </source>
</evidence>
<dbReference type="RefSeq" id="WP_092318441.1">
    <property type="nucleotide sequence ID" value="NZ_FOKY01000002.1"/>
</dbReference>